<dbReference type="HOGENOM" id="CLU_2651998_0_0_5"/>
<gene>
    <name evidence="1" type="ORF">BN77_p40101</name>
</gene>
<dbReference type="Proteomes" id="UP000009319">
    <property type="component" value="Unassembled WGS sequence"/>
</dbReference>
<organism evidence="1 2">
    <name type="scientific">Rhizobium mesoamericanum STM3625</name>
    <dbReference type="NCBI Taxonomy" id="1211777"/>
    <lineage>
        <taxon>Bacteria</taxon>
        <taxon>Pseudomonadati</taxon>
        <taxon>Pseudomonadota</taxon>
        <taxon>Alphaproteobacteria</taxon>
        <taxon>Hyphomicrobiales</taxon>
        <taxon>Rhizobiaceae</taxon>
        <taxon>Rhizobium/Agrobacterium group</taxon>
        <taxon>Rhizobium</taxon>
    </lineage>
</organism>
<dbReference type="AlphaFoldDB" id="K0Q504"/>
<dbReference type="STRING" id="1211777.BN77_p40101"/>
<evidence type="ECO:0000313" key="2">
    <source>
        <dbReference type="Proteomes" id="UP000009319"/>
    </source>
</evidence>
<comment type="caution">
    <text evidence="1">The sequence shown here is derived from an EMBL/GenBank/DDBJ whole genome shotgun (WGS) entry which is preliminary data.</text>
</comment>
<name>K0Q504_9HYPH</name>
<sequence>MRDDHRPFKPGWLGSARYTIYALNTKTSSYSRSRVPTKPDSRTSTRAAVSKAFLRICRKSLRVVGGSEIEYFGRMA</sequence>
<evidence type="ECO:0000313" key="1">
    <source>
        <dbReference type="EMBL" id="CCM79732.1"/>
    </source>
</evidence>
<keyword evidence="2" id="KW-1185">Reference proteome</keyword>
<reference evidence="1 2" key="1">
    <citation type="journal article" date="2013" name="Genome Announc.">
        <title>Draft Genome Sequence of Rhizobium mesoamericanum STM3625, a Nitrogen-Fixing Symbiont of Mimosa pudica Isolated in French Guiana (South America).</title>
        <authorList>
            <person name="Moulin L."/>
            <person name="Mornico D."/>
            <person name="Melkonian R."/>
            <person name="Klonowska A."/>
        </authorList>
    </citation>
    <scope>NUCLEOTIDE SEQUENCE [LARGE SCALE GENOMIC DNA]</scope>
    <source>
        <strain evidence="1 2">STM3625</strain>
    </source>
</reference>
<protein>
    <submittedName>
        <fullName evidence="1">Uncharacterized protein</fullName>
    </submittedName>
</protein>
<accession>K0Q504</accession>
<proteinExistence type="predicted"/>
<dbReference type="EMBL" id="CANI01000059">
    <property type="protein sequence ID" value="CCM79732.1"/>
    <property type="molecule type" value="Genomic_DNA"/>
</dbReference>